<dbReference type="Gene3D" id="3.30.830.10">
    <property type="entry name" value="Metalloenzyme, LuxS/M16 peptidase-like"/>
    <property type="match status" value="1"/>
</dbReference>
<evidence type="ECO:0000256" key="1">
    <source>
        <dbReference type="SAM" id="MobiDB-lite"/>
    </source>
</evidence>
<sequence length="252" mass="27956">DAGLRRSRGTSPPAGAASASITYVGPAGYGFGSGRRRRDRADGGPPHHLRGRAVRSGRDGARTRPGRRDPDLPDRAGIGRDHDLGPAADWESLLELLSHAVLRPRFDPEDIERVQRQLRESQLRELTQPAHRAERELFRAIFPMGHPYRETGWGSARSVGGINRGRLVRFHSEHYTAEGGVLVATIPAPLKRLERASARWRSHFARARAPSSLRPRPVLGRRVVRQIEMAGRSQTEVHVGGPSIARSREEFP</sequence>
<proteinExistence type="predicted"/>
<organism evidence="2">
    <name type="scientific">mine drainage metagenome</name>
    <dbReference type="NCBI Taxonomy" id="410659"/>
    <lineage>
        <taxon>unclassified sequences</taxon>
        <taxon>metagenomes</taxon>
        <taxon>ecological metagenomes</taxon>
    </lineage>
</organism>
<feature type="non-terminal residue" evidence="2">
    <location>
        <position position="1"/>
    </location>
</feature>
<feature type="region of interest" description="Disordered" evidence="1">
    <location>
        <begin position="1"/>
        <end position="83"/>
    </location>
</feature>
<dbReference type="AlphaFoldDB" id="T1BS53"/>
<reference evidence="2" key="2">
    <citation type="journal article" date="2014" name="ISME J.">
        <title>Microbial stratification in low pH oxic and suboxic macroscopic growths along an acid mine drainage.</title>
        <authorList>
            <person name="Mendez-Garcia C."/>
            <person name="Mesa V."/>
            <person name="Sprenger R.R."/>
            <person name="Richter M."/>
            <person name="Diez M.S."/>
            <person name="Solano J."/>
            <person name="Bargiela R."/>
            <person name="Golyshina O.V."/>
            <person name="Manteca A."/>
            <person name="Ramos J.L."/>
            <person name="Gallego J.R."/>
            <person name="Llorente I."/>
            <person name="Martins Dos Santos V.A."/>
            <person name="Jensen O.N."/>
            <person name="Pelaez A.I."/>
            <person name="Sanchez J."/>
            <person name="Ferrer M."/>
        </authorList>
    </citation>
    <scope>NUCLEOTIDE SEQUENCE</scope>
</reference>
<dbReference type="SUPFAM" id="SSF63411">
    <property type="entry name" value="LuxS/MPP-like metallohydrolase"/>
    <property type="match status" value="1"/>
</dbReference>
<dbReference type="EMBL" id="AUZY01002233">
    <property type="protein sequence ID" value="EQD72687.1"/>
    <property type="molecule type" value="Genomic_DNA"/>
</dbReference>
<evidence type="ECO:0000313" key="2">
    <source>
        <dbReference type="EMBL" id="EQD72687.1"/>
    </source>
</evidence>
<name>T1BS53_9ZZZZ</name>
<feature type="region of interest" description="Disordered" evidence="1">
    <location>
        <begin position="233"/>
        <end position="252"/>
    </location>
</feature>
<reference evidence="2" key="1">
    <citation type="submission" date="2013-08" db="EMBL/GenBank/DDBJ databases">
        <authorList>
            <person name="Mendez C."/>
            <person name="Richter M."/>
            <person name="Ferrer M."/>
            <person name="Sanchez J."/>
        </authorList>
    </citation>
    <scope>NUCLEOTIDE SEQUENCE</scope>
</reference>
<dbReference type="InterPro" id="IPR011249">
    <property type="entry name" value="Metalloenz_LuxS/M16"/>
</dbReference>
<gene>
    <name evidence="2" type="ORF">B1B_03619</name>
</gene>
<feature type="non-terminal residue" evidence="2">
    <location>
        <position position="252"/>
    </location>
</feature>
<feature type="compositionally biased region" description="Basic and acidic residues" evidence="1">
    <location>
        <begin position="56"/>
        <end position="83"/>
    </location>
</feature>
<protein>
    <submittedName>
        <fullName evidence="2">Uncharacterized protein</fullName>
    </submittedName>
</protein>
<feature type="compositionally biased region" description="Low complexity" evidence="1">
    <location>
        <begin position="9"/>
        <end position="20"/>
    </location>
</feature>
<comment type="caution">
    <text evidence="2">The sequence shown here is derived from an EMBL/GenBank/DDBJ whole genome shotgun (WGS) entry which is preliminary data.</text>
</comment>
<dbReference type="GO" id="GO:0046872">
    <property type="term" value="F:metal ion binding"/>
    <property type="evidence" value="ECO:0007669"/>
    <property type="project" value="InterPro"/>
</dbReference>
<accession>T1BS53</accession>